<name>A0A0L7LNL5_OPEBR</name>
<evidence type="ECO:0000256" key="1">
    <source>
        <dbReference type="SAM" id="SignalP"/>
    </source>
</evidence>
<accession>A0A0L7LNL5</accession>
<dbReference type="STRING" id="104452.A0A0L7LNL5"/>
<evidence type="ECO:0000313" key="4">
    <source>
        <dbReference type="Proteomes" id="UP000037510"/>
    </source>
</evidence>
<feature type="signal peptide" evidence="1">
    <location>
        <begin position="1"/>
        <end position="19"/>
    </location>
</feature>
<comment type="caution">
    <text evidence="3">The sequence shown here is derived from an EMBL/GenBank/DDBJ whole genome shotgun (WGS) entry which is preliminary data.</text>
</comment>
<dbReference type="InterPro" id="IPR009038">
    <property type="entry name" value="GOLD_dom"/>
</dbReference>
<dbReference type="Pfam" id="PF01105">
    <property type="entry name" value="EMP24_GP25L"/>
    <property type="match status" value="1"/>
</dbReference>
<protein>
    <submittedName>
        <fullName evidence="3">Integral membrane protein, Tmp21-I</fullName>
    </submittedName>
</protein>
<dbReference type="Proteomes" id="UP000037510">
    <property type="component" value="Unassembled WGS sequence"/>
</dbReference>
<dbReference type="EMBL" id="JTDY01000450">
    <property type="protein sequence ID" value="KOB77128.1"/>
    <property type="molecule type" value="Genomic_DNA"/>
</dbReference>
<evidence type="ECO:0000313" key="3">
    <source>
        <dbReference type="EMBL" id="KOB77128.1"/>
    </source>
</evidence>
<dbReference type="AlphaFoldDB" id="A0A0L7LNL5"/>
<feature type="domain" description="GOLD" evidence="2">
    <location>
        <begin position="20"/>
        <end position="67"/>
    </location>
</feature>
<reference evidence="3 4" key="1">
    <citation type="journal article" date="2015" name="Genome Biol. Evol.">
        <title>The genome of winter moth (Operophtera brumata) provides a genomic perspective on sexual dimorphism and phenology.</title>
        <authorList>
            <person name="Derks M.F."/>
            <person name="Smit S."/>
            <person name="Salis L."/>
            <person name="Schijlen E."/>
            <person name="Bossers A."/>
            <person name="Mateman C."/>
            <person name="Pijl A.S."/>
            <person name="de Ridder D."/>
            <person name="Groenen M.A."/>
            <person name="Visser M.E."/>
            <person name="Megens H.J."/>
        </authorList>
    </citation>
    <scope>NUCLEOTIDE SEQUENCE [LARGE SCALE GENOMIC DNA]</scope>
    <source>
        <strain evidence="3">WM2013NL</strain>
        <tissue evidence="3">Head and thorax</tissue>
    </source>
</reference>
<keyword evidence="1" id="KW-0732">Signal</keyword>
<evidence type="ECO:0000259" key="2">
    <source>
        <dbReference type="Pfam" id="PF01105"/>
    </source>
</evidence>
<keyword evidence="4" id="KW-1185">Reference proteome</keyword>
<organism evidence="3 4">
    <name type="scientific">Operophtera brumata</name>
    <name type="common">Winter moth</name>
    <name type="synonym">Phalaena brumata</name>
    <dbReference type="NCBI Taxonomy" id="104452"/>
    <lineage>
        <taxon>Eukaryota</taxon>
        <taxon>Metazoa</taxon>
        <taxon>Ecdysozoa</taxon>
        <taxon>Arthropoda</taxon>
        <taxon>Hexapoda</taxon>
        <taxon>Insecta</taxon>
        <taxon>Pterygota</taxon>
        <taxon>Neoptera</taxon>
        <taxon>Endopterygota</taxon>
        <taxon>Lepidoptera</taxon>
        <taxon>Glossata</taxon>
        <taxon>Ditrysia</taxon>
        <taxon>Geometroidea</taxon>
        <taxon>Geometridae</taxon>
        <taxon>Larentiinae</taxon>
        <taxon>Operophtera</taxon>
    </lineage>
</organism>
<sequence>MEVYYLVVLLGMFWHGTDAIMWSLAPNTQKCLKEELHANVLVAGEYDVTEAPGQRVDYIVKDSKERRGVSQDVTLDIKIGIEAKNYEGIGEAAKLKPMELELKRLEDLSEAIVQDFTVHQQPGTILQYLLHGLSPGSRHVAGPIPT</sequence>
<gene>
    <name evidence="3" type="ORF">OBRU01_02808</name>
</gene>
<feature type="chain" id="PRO_5005573604" evidence="1">
    <location>
        <begin position="20"/>
        <end position="146"/>
    </location>
</feature>
<proteinExistence type="predicted"/>